<comment type="caution">
    <text evidence="2">The sequence shown here is derived from an EMBL/GenBank/DDBJ whole genome shotgun (WGS) entry which is preliminary data.</text>
</comment>
<dbReference type="AlphaFoldDB" id="A0A7J6D7R1"/>
<feature type="compositionally biased region" description="Acidic residues" evidence="1">
    <location>
        <begin position="308"/>
        <end position="317"/>
    </location>
</feature>
<gene>
    <name evidence="2" type="ORF">G5714_002523</name>
</gene>
<proteinExistence type="predicted"/>
<evidence type="ECO:0000313" key="2">
    <source>
        <dbReference type="EMBL" id="KAF4115034.1"/>
    </source>
</evidence>
<dbReference type="EMBL" id="JAAMOB010000003">
    <property type="protein sequence ID" value="KAF4115034.1"/>
    <property type="molecule type" value="Genomic_DNA"/>
</dbReference>
<organism evidence="2 3">
    <name type="scientific">Onychostoma macrolepis</name>
    <dbReference type="NCBI Taxonomy" id="369639"/>
    <lineage>
        <taxon>Eukaryota</taxon>
        <taxon>Metazoa</taxon>
        <taxon>Chordata</taxon>
        <taxon>Craniata</taxon>
        <taxon>Vertebrata</taxon>
        <taxon>Euteleostomi</taxon>
        <taxon>Actinopterygii</taxon>
        <taxon>Neopterygii</taxon>
        <taxon>Teleostei</taxon>
        <taxon>Ostariophysi</taxon>
        <taxon>Cypriniformes</taxon>
        <taxon>Cyprinidae</taxon>
        <taxon>Acrossocheilinae</taxon>
        <taxon>Onychostoma</taxon>
    </lineage>
</organism>
<dbReference type="Proteomes" id="UP000579812">
    <property type="component" value="Unassembled WGS sequence"/>
</dbReference>
<dbReference type="OrthoDB" id="9942170at2759"/>
<feature type="region of interest" description="Disordered" evidence="1">
    <location>
        <begin position="306"/>
        <end position="330"/>
    </location>
</feature>
<accession>A0A7J6D7R1</accession>
<sequence>MAANFSPQKNARKAKPFVCKEQHIAINDLKIKDEIKHRHMYKTYLLKDIPEYPSPVEFHITEVAHVTNKTSLEKIWNSGGFKGLDTDSFSWWSLKINEADIRAAEERYLEKLFPDMTKEEKTVHPPFLREFTTSPLFLNELSRYGNFRFTFPVNELMETYKKQKCEGQEPILRIYGTKLFSQEIEYVVLVHSPEFNWKFGHFPLLKSSPWVAYDGHQIIWKAQAICETHNFQLVIRGGTAVTEYMPSHQFYVWDHVSLVFHSKDVLTVPQRKLKGSLSCCELDRDVDLSNGKNCSFDEAEKFIKSLPDDESEKEDEKEEYKSVEVKMEMD</sequence>
<feature type="compositionally biased region" description="Basic and acidic residues" evidence="1">
    <location>
        <begin position="318"/>
        <end position="330"/>
    </location>
</feature>
<name>A0A7J6D7R1_9TELE</name>
<evidence type="ECO:0000256" key="1">
    <source>
        <dbReference type="SAM" id="MobiDB-lite"/>
    </source>
</evidence>
<keyword evidence="3" id="KW-1185">Reference proteome</keyword>
<protein>
    <submittedName>
        <fullName evidence="2">Uncharacterized protein</fullName>
    </submittedName>
</protein>
<evidence type="ECO:0000313" key="3">
    <source>
        <dbReference type="Proteomes" id="UP000579812"/>
    </source>
</evidence>
<reference evidence="2 3" key="1">
    <citation type="submission" date="2020-04" db="EMBL/GenBank/DDBJ databases">
        <title>Chromosome-level genome assembly of a cyprinid fish Onychostoma macrolepis by integration of Nanopore Sequencing, Bionano and Hi-C technology.</title>
        <authorList>
            <person name="Wang D."/>
        </authorList>
    </citation>
    <scope>NUCLEOTIDE SEQUENCE [LARGE SCALE GENOMIC DNA]</scope>
    <source>
        <strain evidence="2">SWU-2019</strain>
        <tissue evidence="2">Muscle</tissue>
    </source>
</reference>